<accession>A0A4E0QN75</accession>
<evidence type="ECO:0000259" key="2">
    <source>
        <dbReference type="PROSITE" id="PS50885"/>
    </source>
</evidence>
<dbReference type="InterPro" id="IPR029016">
    <property type="entry name" value="GAF-like_dom_sf"/>
</dbReference>
<comment type="caution">
    <text evidence="3">The sequence shown here is derived from an EMBL/GenBank/DDBJ whole genome shotgun (WGS) entry which is preliminary data.</text>
</comment>
<keyword evidence="1" id="KW-0472">Membrane</keyword>
<protein>
    <recommendedName>
        <fullName evidence="2">HAMP domain-containing protein</fullName>
    </recommendedName>
</protein>
<dbReference type="SUPFAM" id="SSF158472">
    <property type="entry name" value="HAMP domain-like"/>
    <property type="match status" value="1"/>
</dbReference>
<dbReference type="InterPro" id="IPR003018">
    <property type="entry name" value="GAF"/>
</dbReference>
<dbReference type="AlphaFoldDB" id="A0A4E0QN75"/>
<feature type="transmembrane region" description="Helical" evidence="1">
    <location>
        <begin position="42"/>
        <end position="59"/>
    </location>
</feature>
<dbReference type="SUPFAM" id="SSF55781">
    <property type="entry name" value="GAF domain-like"/>
    <property type="match status" value="1"/>
</dbReference>
<dbReference type="Pfam" id="PF00672">
    <property type="entry name" value="HAMP"/>
    <property type="match status" value="1"/>
</dbReference>
<evidence type="ECO:0000313" key="4">
    <source>
        <dbReference type="Proteomes" id="UP000030428"/>
    </source>
</evidence>
<name>A0A4E0QN75_9GAMM</name>
<dbReference type="CDD" id="cd06225">
    <property type="entry name" value="HAMP"/>
    <property type="match status" value="1"/>
</dbReference>
<dbReference type="PROSITE" id="PS50885">
    <property type="entry name" value="HAMP"/>
    <property type="match status" value="1"/>
</dbReference>
<dbReference type="EMBL" id="JSZA02000111">
    <property type="protein sequence ID" value="TGO02563.1"/>
    <property type="molecule type" value="Genomic_DNA"/>
</dbReference>
<dbReference type="Pfam" id="PF13185">
    <property type="entry name" value="GAF_2"/>
    <property type="match status" value="1"/>
</dbReference>
<feature type="transmembrane region" description="Helical" evidence="1">
    <location>
        <begin position="7"/>
        <end position="30"/>
    </location>
</feature>
<sequence>MIRNLKLFWKFAILGLMIPISIAIIAGTALNKTDILKYEYDNLYGFMLIPLLDVDKGNLYRERLKYKLREFTLPGLAPEERAAIASAISEEDKNMTDFIARYESEWQTTLSPEFTAALAVLGQQHLQTIEADVLAQFHEVYKVYAPKRDALLSGNKLNFKDIESDIEQMEVTFDSLVKVNRQFADYSNESAQNAIAEMREMLIFWAISLTLVALIMILWLKSIVVVPMVRLSEATRQLAQGKLDIKLATESSYLSQDEISEVGRAFNALTRYFQEVIKDIVRISQGLAEGNLHIKPQAEYKGDFIQIKEALETFQSNQGRVIKDIIQLASGDQAITAKAEYRGDFVQIKNALETASINNAAQHWFQTGLTQLNERMSGEQEIETLAKNIISFLTPYVEAEVGLFYLLKESSTPYLEMIASYAYTSNRPTKFWLGKGLVGEAADTQKTIFRTYTPEERTYVLQSNLVTTLPQHVQLIPVLYEKTVKGVIEMGFSEKPTNHQQDFLEQVMRSIGIVLNSAQSRTRMQVLLAQVQDKSWTPKDSVV</sequence>
<dbReference type="SMART" id="SM00304">
    <property type="entry name" value="HAMP"/>
    <property type="match status" value="1"/>
</dbReference>
<reference evidence="3 4" key="1">
    <citation type="journal article" date="2016" name="Front. Microbiol.">
        <title>Single-Cell (Meta-)Genomics of a Dimorphic Candidatus Thiomargarita nelsonii Reveals Genomic Plasticity.</title>
        <authorList>
            <person name="Flood B.E."/>
            <person name="Fliss P."/>
            <person name="Jones D.S."/>
            <person name="Dick G.J."/>
            <person name="Jain S."/>
            <person name="Kaster A.K."/>
            <person name="Winkel M."/>
            <person name="Mussmann M."/>
            <person name="Bailey J."/>
        </authorList>
    </citation>
    <scope>NUCLEOTIDE SEQUENCE [LARGE SCALE GENOMIC DNA]</scope>
    <source>
        <strain evidence="3">Hydrate Ridge</strain>
    </source>
</reference>
<dbReference type="GO" id="GO:0016020">
    <property type="term" value="C:membrane"/>
    <property type="evidence" value="ECO:0007669"/>
    <property type="project" value="InterPro"/>
</dbReference>
<feature type="transmembrane region" description="Helical" evidence="1">
    <location>
        <begin position="202"/>
        <end position="220"/>
    </location>
</feature>
<gene>
    <name evidence="3" type="ORF">PN36_23115</name>
</gene>
<dbReference type="GO" id="GO:0007165">
    <property type="term" value="P:signal transduction"/>
    <property type="evidence" value="ECO:0007669"/>
    <property type="project" value="InterPro"/>
</dbReference>
<keyword evidence="1" id="KW-0812">Transmembrane</keyword>
<dbReference type="Gene3D" id="6.10.340.10">
    <property type="match status" value="1"/>
</dbReference>
<keyword evidence="4" id="KW-1185">Reference proteome</keyword>
<dbReference type="Proteomes" id="UP000030428">
    <property type="component" value="Unassembled WGS sequence"/>
</dbReference>
<proteinExistence type="predicted"/>
<dbReference type="Gene3D" id="3.30.450.40">
    <property type="match status" value="1"/>
</dbReference>
<evidence type="ECO:0000313" key="3">
    <source>
        <dbReference type="EMBL" id="TGO02563.1"/>
    </source>
</evidence>
<feature type="domain" description="HAMP" evidence="2">
    <location>
        <begin position="222"/>
        <end position="278"/>
    </location>
</feature>
<evidence type="ECO:0000256" key="1">
    <source>
        <dbReference type="SAM" id="Phobius"/>
    </source>
</evidence>
<organism evidence="3 4">
    <name type="scientific">Candidatus Thiomargarita nelsonii</name>
    <dbReference type="NCBI Taxonomy" id="1003181"/>
    <lineage>
        <taxon>Bacteria</taxon>
        <taxon>Pseudomonadati</taxon>
        <taxon>Pseudomonadota</taxon>
        <taxon>Gammaproteobacteria</taxon>
        <taxon>Thiotrichales</taxon>
        <taxon>Thiotrichaceae</taxon>
        <taxon>Thiomargarita</taxon>
    </lineage>
</organism>
<keyword evidence="1" id="KW-1133">Transmembrane helix</keyword>
<dbReference type="InterPro" id="IPR003660">
    <property type="entry name" value="HAMP_dom"/>
</dbReference>